<keyword evidence="2" id="KW-1185">Reference proteome</keyword>
<accession>A0A239KW45</accession>
<dbReference type="Proteomes" id="UP000198280">
    <property type="component" value="Unassembled WGS sequence"/>
</dbReference>
<dbReference type="EMBL" id="FZOF01000017">
    <property type="protein sequence ID" value="SNT21833.1"/>
    <property type="molecule type" value="Genomic_DNA"/>
</dbReference>
<dbReference type="Pfam" id="PF19715">
    <property type="entry name" value="DUF6210"/>
    <property type="match status" value="1"/>
</dbReference>
<dbReference type="AlphaFoldDB" id="A0A239KW45"/>
<dbReference type="OrthoDB" id="72338at2"/>
<protein>
    <submittedName>
        <fullName evidence="1">Uncharacterized protein</fullName>
    </submittedName>
</protein>
<evidence type="ECO:0000313" key="1">
    <source>
        <dbReference type="EMBL" id="SNT21833.1"/>
    </source>
</evidence>
<reference evidence="1 2" key="1">
    <citation type="submission" date="2017-06" db="EMBL/GenBank/DDBJ databases">
        <authorList>
            <person name="Kim H.J."/>
            <person name="Triplett B.A."/>
        </authorList>
    </citation>
    <scope>NUCLEOTIDE SEQUENCE [LARGE SCALE GENOMIC DNA]</scope>
    <source>
        <strain evidence="1 2">CGMCC 4.1858</strain>
    </source>
</reference>
<evidence type="ECO:0000313" key="2">
    <source>
        <dbReference type="Proteomes" id="UP000198280"/>
    </source>
</evidence>
<gene>
    <name evidence="1" type="ORF">SAMN05216252_11745</name>
</gene>
<proteinExistence type="predicted"/>
<sequence>MVVPRFVFLDPDGTSAGGWLYAVVEARTGVFYQQQYGGTACRQGQVEGFLVPLFGPEGLAVLRELFEKDFRGAGTCNHPWPDDERDRLRGAVGAVRYWASDGTTEVPHALRLDENRIREADEAWVPVITPDGPAVLVWLNSD</sequence>
<dbReference type="InterPro" id="IPR046182">
    <property type="entry name" value="DUF6210"/>
</dbReference>
<name>A0A239KW45_9ACTN</name>
<dbReference type="RefSeq" id="WP_089226607.1">
    <property type="nucleotide sequence ID" value="NZ_FZOF01000017.1"/>
</dbReference>
<organism evidence="1 2">
    <name type="scientific">Actinacidiphila glaucinigra</name>
    <dbReference type="NCBI Taxonomy" id="235986"/>
    <lineage>
        <taxon>Bacteria</taxon>
        <taxon>Bacillati</taxon>
        <taxon>Actinomycetota</taxon>
        <taxon>Actinomycetes</taxon>
        <taxon>Kitasatosporales</taxon>
        <taxon>Streptomycetaceae</taxon>
        <taxon>Actinacidiphila</taxon>
    </lineage>
</organism>